<reference evidence="1" key="1">
    <citation type="submission" date="2019-08" db="EMBL/GenBank/DDBJ databases">
        <authorList>
            <person name="Kucharzyk K."/>
            <person name="Murdoch R.W."/>
            <person name="Higgins S."/>
            <person name="Loffler F."/>
        </authorList>
    </citation>
    <scope>NUCLEOTIDE SEQUENCE</scope>
</reference>
<gene>
    <name evidence="1" type="ORF">SDC9_23746</name>
</gene>
<organism evidence="1">
    <name type="scientific">bioreactor metagenome</name>
    <dbReference type="NCBI Taxonomy" id="1076179"/>
    <lineage>
        <taxon>unclassified sequences</taxon>
        <taxon>metagenomes</taxon>
        <taxon>ecological metagenomes</taxon>
    </lineage>
</organism>
<comment type="caution">
    <text evidence="1">The sequence shown here is derived from an EMBL/GenBank/DDBJ whole genome shotgun (WGS) entry which is preliminary data.</text>
</comment>
<sequence>MVFMKKNVVADTSFFICNACNLRRIDLLLNYLNLYQFYAGPIILNKEIPNMGKEDETIRKKFAYNESNYAELFKPLSDRDPKHIEEDGEYEAIGISVDLCLTNSLHCLILDDDGPKKFAMFNVAKKFPELKDKIHGTVGFINNSYTNDSLISREQCIDHLKAIHYVYLQYQQKGENRRPCSMDPAFVNKSLLPLIKKLETNHE</sequence>
<accession>A0A644UFX1</accession>
<evidence type="ECO:0008006" key="2">
    <source>
        <dbReference type="Google" id="ProtNLM"/>
    </source>
</evidence>
<proteinExistence type="predicted"/>
<name>A0A644UFX1_9ZZZZ</name>
<protein>
    <recommendedName>
        <fullName evidence="2">PIN domain-containing protein</fullName>
    </recommendedName>
</protein>
<evidence type="ECO:0000313" key="1">
    <source>
        <dbReference type="EMBL" id="MPL77886.1"/>
    </source>
</evidence>
<dbReference type="AlphaFoldDB" id="A0A644UFX1"/>
<dbReference type="EMBL" id="VSSQ01000111">
    <property type="protein sequence ID" value="MPL77886.1"/>
    <property type="molecule type" value="Genomic_DNA"/>
</dbReference>